<evidence type="ECO:0000313" key="1">
    <source>
        <dbReference type="EMBL" id="KAJ7194867.1"/>
    </source>
</evidence>
<name>A0AAD6Y5C7_9AGAR</name>
<reference evidence="1" key="1">
    <citation type="submission" date="2023-03" db="EMBL/GenBank/DDBJ databases">
        <title>Massive genome expansion in bonnet fungi (Mycena s.s.) driven by repeated elements and novel gene families across ecological guilds.</title>
        <authorList>
            <consortium name="Lawrence Berkeley National Laboratory"/>
            <person name="Harder C.B."/>
            <person name="Miyauchi S."/>
            <person name="Viragh M."/>
            <person name="Kuo A."/>
            <person name="Thoen E."/>
            <person name="Andreopoulos B."/>
            <person name="Lu D."/>
            <person name="Skrede I."/>
            <person name="Drula E."/>
            <person name="Henrissat B."/>
            <person name="Morin E."/>
            <person name="Kohler A."/>
            <person name="Barry K."/>
            <person name="LaButti K."/>
            <person name="Morin E."/>
            <person name="Salamov A."/>
            <person name="Lipzen A."/>
            <person name="Mereny Z."/>
            <person name="Hegedus B."/>
            <person name="Baldrian P."/>
            <person name="Stursova M."/>
            <person name="Weitz H."/>
            <person name="Taylor A."/>
            <person name="Grigoriev I.V."/>
            <person name="Nagy L.G."/>
            <person name="Martin F."/>
            <person name="Kauserud H."/>
        </authorList>
    </citation>
    <scope>NUCLEOTIDE SEQUENCE</scope>
    <source>
        <strain evidence="1">9144</strain>
    </source>
</reference>
<comment type="caution">
    <text evidence="1">The sequence shown here is derived from an EMBL/GenBank/DDBJ whole genome shotgun (WGS) entry which is preliminary data.</text>
</comment>
<protein>
    <submittedName>
        <fullName evidence="1">Uncharacterized protein</fullName>
    </submittedName>
</protein>
<organism evidence="1 2">
    <name type="scientific">Mycena pura</name>
    <dbReference type="NCBI Taxonomy" id="153505"/>
    <lineage>
        <taxon>Eukaryota</taxon>
        <taxon>Fungi</taxon>
        <taxon>Dikarya</taxon>
        <taxon>Basidiomycota</taxon>
        <taxon>Agaricomycotina</taxon>
        <taxon>Agaricomycetes</taxon>
        <taxon>Agaricomycetidae</taxon>
        <taxon>Agaricales</taxon>
        <taxon>Marasmiineae</taxon>
        <taxon>Mycenaceae</taxon>
        <taxon>Mycena</taxon>
    </lineage>
</organism>
<gene>
    <name evidence="1" type="ORF">GGX14DRAFT_576072</name>
</gene>
<evidence type="ECO:0000313" key="2">
    <source>
        <dbReference type="Proteomes" id="UP001219525"/>
    </source>
</evidence>
<sequence>MSALTAVELEIWSVVTQSDPYTAAEARHAADAAMGSVNDVDEETGSVDDANGVTGSVNGIAYEESATVTNAAEEEIVSMQDHSDDGMWIVKSDGMPYVKTSDHWSTNASVRDGSANANVRMNVSRSPSSNADVALVGTDCVRKSALVATDSVRTRTTSSRNMRIREHGTENDRGPVPDVILHRVNQHVVHLFLRARRQAREIGLCGRGKRRVTEFTHCLGEFPGCVLDGGETGGSTHIPGHDLLSQATLNLLKIVVDPLGLPRGFDVDGPATGF</sequence>
<keyword evidence="2" id="KW-1185">Reference proteome</keyword>
<dbReference type="Proteomes" id="UP001219525">
    <property type="component" value="Unassembled WGS sequence"/>
</dbReference>
<dbReference type="EMBL" id="JARJCW010000095">
    <property type="protein sequence ID" value="KAJ7194867.1"/>
    <property type="molecule type" value="Genomic_DNA"/>
</dbReference>
<accession>A0AAD6Y5C7</accession>
<proteinExistence type="predicted"/>
<dbReference type="AlphaFoldDB" id="A0AAD6Y5C7"/>